<dbReference type="Proteomes" id="UP000466442">
    <property type="component" value="Unassembled WGS sequence"/>
</dbReference>
<dbReference type="GO" id="GO:0031625">
    <property type="term" value="F:ubiquitin protein ligase binding"/>
    <property type="evidence" value="ECO:0007669"/>
    <property type="project" value="InterPro"/>
</dbReference>
<name>A0A8S9XVY9_APOLU</name>
<dbReference type="Pfam" id="PF00888">
    <property type="entry name" value="Cullin"/>
    <property type="match status" value="1"/>
</dbReference>
<evidence type="ECO:0000313" key="9">
    <source>
        <dbReference type="Proteomes" id="UP000466442"/>
    </source>
</evidence>
<evidence type="ECO:0000256" key="3">
    <source>
        <dbReference type="ARBA" id="ARBA00022499"/>
    </source>
</evidence>
<dbReference type="GO" id="GO:0006511">
    <property type="term" value="P:ubiquitin-dependent protein catabolic process"/>
    <property type="evidence" value="ECO:0007669"/>
    <property type="project" value="InterPro"/>
</dbReference>
<evidence type="ECO:0000313" key="8">
    <source>
        <dbReference type="EMBL" id="KAF6212481.1"/>
    </source>
</evidence>
<keyword evidence="4" id="KW-0833">Ubl conjugation pathway</keyword>
<dbReference type="PANTHER" id="PTHR11932">
    <property type="entry name" value="CULLIN"/>
    <property type="match status" value="1"/>
</dbReference>
<evidence type="ECO:0000256" key="5">
    <source>
        <dbReference type="ARBA" id="ARBA00022843"/>
    </source>
</evidence>
<reference evidence="8" key="1">
    <citation type="journal article" date="2021" name="Mol. Ecol. Resour.">
        <title>Apolygus lucorum genome provides insights into omnivorousness and mesophyll feeding.</title>
        <authorList>
            <person name="Liu Y."/>
            <person name="Liu H."/>
            <person name="Wang H."/>
            <person name="Huang T."/>
            <person name="Liu B."/>
            <person name="Yang B."/>
            <person name="Yin L."/>
            <person name="Li B."/>
            <person name="Zhang Y."/>
            <person name="Zhang S."/>
            <person name="Jiang F."/>
            <person name="Zhang X."/>
            <person name="Ren Y."/>
            <person name="Wang B."/>
            <person name="Wang S."/>
            <person name="Lu Y."/>
            <person name="Wu K."/>
            <person name="Fan W."/>
            <person name="Wang G."/>
        </authorList>
    </citation>
    <scope>NUCLEOTIDE SEQUENCE</scope>
    <source>
        <strain evidence="8">12Hb</strain>
    </source>
</reference>
<dbReference type="AlphaFoldDB" id="A0A8S9XVY9"/>
<proteinExistence type="inferred from homology"/>
<evidence type="ECO:0000256" key="4">
    <source>
        <dbReference type="ARBA" id="ARBA00022786"/>
    </source>
</evidence>
<sequence>MLDSWNQSIFNDIKQRLQDSAMKLVHAERNGEAFDSQLVIGVRESYVNLCSNTEDKLQIYRENFERAYIDATESFYRVKAPQYLQSNGVQNYMKYADAKLREEELRAQKYLEPCSGSVQVLTDCCVNVLVSSFRTTILSECAEMIKSNETEKLQLMFKLMDRVVDGIAPMLNDLEEHIVSAGLADMVASADIITQDSEKYVERLLSLFNQFSALVKDAFNDDPRFLTARDKAYKQVVNDTTVFRLELPTKQV</sequence>
<keyword evidence="5" id="KW-0832">Ubl conjugation</keyword>
<feature type="domain" description="Cullin N-terminal" evidence="7">
    <location>
        <begin position="1"/>
        <end position="241"/>
    </location>
</feature>
<keyword evidence="9" id="KW-1185">Reference proteome</keyword>
<protein>
    <recommendedName>
        <fullName evidence="6">Cullin-5</fullName>
    </recommendedName>
</protein>
<dbReference type="InterPro" id="IPR045093">
    <property type="entry name" value="Cullin"/>
</dbReference>
<dbReference type="FunFam" id="1.20.1310.10:FF:000014">
    <property type="entry name" value="Cullin 5"/>
    <property type="match status" value="1"/>
</dbReference>
<accession>A0A8S9XVY9</accession>
<organism evidence="8 9">
    <name type="scientific">Apolygus lucorum</name>
    <name type="common">Small green plant bug</name>
    <name type="synonym">Lygocoris lucorum</name>
    <dbReference type="NCBI Taxonomy" id="248454"/>
    <lineage>
        <taxon>Eukaryota</taxon>
        <taxon>Metazoa</taxon>
        <taxon>Ecdysozoa</taxon>
        <taxon>Arthropoda</taxon>
        <taxon>Hexapoda</taxon>
        <taxon>Insecta</taxon>
        <taxon>Pterygota</taxon>
        <taxon>Neoptera</taxon>
        <taxon>Paraneoptera</taxon>
        <taxon>Hemiptera</taxon>
        <taxon>Heteroptera</taxon>
        <taxon>Panheteroptera</taxon>
        <taxon>Cimicomorpha</taxon>
        <taxon>Miridae</taxon>
        <taxon>Mirini</taxon>
        <taxon>Apolygus</taxon>
    </lineage>
</organism>
<keyword evidence="3" id="KW-1017">Isopeptide bond</keyword>
<evidence type="ECO:0000256" key="6">
    <source>
        <dbReference type="ARBA" id="ARBA00040451"/>
    </source>
</evidence>
<comment type="caution">
    <text evidence="8">The sequence shown here is derived from an EMBL/GenBank/DDBJ whole genome shotgun (WGS) entry which is preliminary data.</text>
</comment>
<comment type="pathway">
    <text evidence="1">Protein modification; protein ubiquitination.</text>
</comment>
<evidence type="ECO:0000256" key="2">
    <source>
        <dbReference type="ARBA" id="ARBA00006019"/>
    </source>
</evidence>
<dbReference type="SUPFAM" id="SSF74788">
    <property type="entry name" value="Cullin repeat-like"/>
    <property type="match status" value="1"/>
</dbReference>
<gene>
    <name evidence="8" type="ORF">GE061_013004</name>
</gene>
<dbReference type="InterPro" id="IPR001373">
    <property type="entry name" value="Cullin_N"/>
</dbReference>
<dbReference type="OrthoDB" id="27073at2759"/>
<dbReference type="EMBL" id="WIXP02000004">
    <property type="protein sequence ID" value="KAF6212481.1"/>
    <property type="molecule type" value="Genomic_DNA"/>
</dbReference>
<comment type="similarity">
    <text evidence="2">Belongs to the cullin family.</text>
</comment>
<dbReference type="InterPro" id="IPR016159">
    <property type="entry name" value="Cullin_repeat-like_dom_sf"/>
</dbReference>
<dbReference type="Gene3D" id="1.20.1310.10">
    <property type="entry name" value="Cullin Repeats"/>
    <property type="match status" value="2"/>
</dbReference>
<evidence type="ECO:0000259" key="7">
    <source>
        <dbReference type="Pfam" id="PF00888"/>
    </source>
</evidence>
<evidence type="ECO:0000256" key="1">
    <source>
        <dbReference type="ARBA" id="ARBA00004906"/>
    </source>
</evidence>